<dbReference type="eggNOG" id="ENOG5032ZY9">
    <property type="taxonomic scope" value="Bacteria"/>
</dbReference>
<protein>
    <recommendedName>
        <fullName evidence="3">Lipocalin-like domain-containing protein</fullName>
    </recommendedName>
</protein>
<evidence type="ECO:0008006" key="3">
    <source>
        <dbReference type="Google" id="ProtNLM"/>
    </source>
</evidence>
<dbReference type="EMBL" id="ALWO02000037">
    <property type="protein sequence ID" value="EOZ95815.1"/>
    <property type="molecule type" value="Genomic_DNA"/>
</dbReference>
<reference evidence="1 2" key="1">
    <citation type="journal article" date="2013" name="Genome Announc.">
        <title>Draft Genome Sequence of Indibacter alkaliphilus Strain LW1T, Isolated from Lonar Lake, a Haloalkaline Lake in the Buldana District of Maharashtra, India.</title>
        <authorList>
            <person name="Singh A."/>
            <person name="Kumar Jangir P."/>
            <person name="Sharma R."/>
            <person name="Singh A."/>
            <person name="Kumar Pinnaka A."/>
            <person name="Shivaji S."/>
        </authorList>
    </citation>
    <scope>NUCLEOTIDE SEQUENCE [LARGE SCALE GENOMIC DNA]</scope>
    <source>
        <strain evidence="2">CCUG 57479 / KCTC 22604 / LW1</strain>
    </source>
</reference>
<sequence>MFLLLALCFVSCNQDDKEPEFNVLGYWNLIEIRSHIPSADGEVDFEEKYIFNDDGTFIKTTQRGNKGELLEIPSQAFGKYELLEVEEMNPNISRTYMLTFETNVQMAASCNQDSTEVVYITYDNKLFNMSWFACDGPGFVYSKRGRLF</sequence>
<evidence type="ECO:0000313" key="1">
    <source>
        <dbReference type="EMBL" id="EOZ95815.1"/>
    </source>
</evidence>
<keyword evidence="2" id="KW-1185">Reference proteome</keyword>
<dbReference type="Proteomes" id="UP000006073">
    <property type="component" value="Unassembled WGS sequence"/>
</dbReference>
<accession>S2DFI6</accession>
<dbReference type="AlphaFoldDB" id="S2DFI6"/>
<dbReference type="STRING" id="1189612.A33Q_3177"/>
<comment type="caution">
    <text evidence="1">The sequence shown here is derived from an EMBL/GenBank/DDBJ whole genome shotgun (WGS) entry which is preliminary data.</text>
</comment>
<organism evidence="1 2">
    <name type="scientific">Indibacter alkaliphilus (strain CCUG 57479 / KCTC 22604 / LW1)</name>
    <dbReference type="NCBI Taxonomy" id="1189612"/>
    <lineage>
        <taxon>Bacteria</taxon>
        <taxon>Pseudomonadati</taxon>
        <taxon>Bacteroidota</taxon>
        <taxon>Cytophagia</taxon>
        <taxon>Cytophagales</taxon>
        <taxon>Cyclobacteriaceae</taxon>
    </lineage>
</organism>
<gene>
    <name evidence="1" type="ORF">A33Q_3177</name>
</gene>
<evidence type="ECO:0000313" key="2">
    <source>
        <dbReference type="Proteomes" id="UP000006073"/>
    </source>
</evidence>
<proteinExistence type="predicted"/>
<name>S2DFI6_INDAL</name>